<accession>A0A1X0XI86</accession>
<dbReference type="Proteomes" id="UP000193040">
    <property type="component" value="Unassembled WGS sequence"/>
</dbReference>
<feature type="signal peptide" evidence="1">
    <location>
        <begin position="1"/>
        <end position="29"/>
    </location>
</feature>
<feature type="chain" id="PRO_5012710304" description="DUF732 domain-containing protein" evidence="1">
    <location>
        <begin position="30"/>
        <end position="101"/>
    </location>
</feature>
<evidence type="ECO:0008006" key="4">
    <source>
        <dbReference type="Google" id="ProtNLM"/>
    </source>
</evidence>
<sequence>MTSVGQKSGAGLAAAVSVVAVLLAPAANADGQSPSYLQGKQAIDEQVLNLHVQLGDTFGLDRYCKTLLQNALRTGQILKVDSPSDFVAGCQDEGRALVASH</sequence>
<name>A0A1X0XI86_MYCSI</name>
<dbReference type="EMBL" id="MZZM01000046">
    <property type="protein sequence ID" value="ORJ52601.1"/>
    <property type="molecule type" value="Genomic_DNA"/>
</dbReference>
<gene>
    <name evidence="2" type="ORF">B5M45_30915</name>
</gene>
<dbReference type="AlphaFoldDB" id="A0A1X0XI86"/>
<organism evidence="2 3">
    <name type="scientific">Mycobacterium simiae</name>
    <name type="common">Mycobacterium habana</name>
    <dbReference type="NCBI Taxonomy" id="1784"/>
    <lineage>
        <taxon>Bacteria</taxon>
        <taxon>Bacillati</taxon>
        <taxon>Actinomycetota</taxon>
        <taxon>Actinomycetes</taxon>
        <taxon>Mycobacteriales</taxon>
        <taxon>Mycobacteriaceae</taxon>
        <taxon>Mycobacterium</taxon>
        <taxon>Mycobacterium simiae complex</taxon>
    </lineage>
</organism>
<evidence type="ECO:0000313" key="2">
    <source>
        <dbReference type="EMBL" id="ORJ52601.1"/>
    </source>
</evidence>
<protein>
    <recommendedName>
        <fullName evidence="4">DUF732 domain-containing protein</fullName>
    </recommendedName>
</protein>
<proteinExistence type="predicted"/>
<reference evidence="2 3" key="1">
    <citation type="submission" date="2017-03" db="EMBL/GenBank/DDBJ databases">
        <title>Genomic insights into Mycobacterium simiae human colonization.</title>
        <authorList>
            <person name="Steffani J.L."/>
            <person name="Brunck M.E."/>
            <person name="Cruz E."/>
            <person name="Montiel R."/>
            <person name="Barona F."/>
        </authorList>
    </citation>
    <scope>NUCLEOTIDE SEQUENCE [LARGE SCALE GENOMIC DNA]</scope>
    <source>
        <strain evidence="2 3">MsiGto</strain>
    </source>
</reference>
<keyword evidence="1" id="KW-0732">Signal</keyword>
<comment type="caution">
    <text evidence="2">The sequence shown here is derived from an EMBL/GenBank/DDBJ whole genome shotgun (WGS) entry which is preliminary data.</text>
</comment>
<evidence type="ECO:0000256" key="1">
    <source>
        <dbReference type="SAM" id="SignalP"/>
    </source>
</evidence>
<keyword evidence="3" id="KW-1185">Reference proteome</keyword>
<evidence type="ECO:0000313" key="3">
    <source>
        <dbReference type="Proteomes" id="UP000193040"/>
    </source>
</evidence>